<name>A0A2U1QA31_ARTAN</name>
<evidence type="ECO:0000256" key="1">
    <source>
        <dbReference type="SAM" id="SignalP"/>
    </source>
</evidence>
<comment type="caution">
    <text evidence="2">The sequence shown here is derived from an EMBL/GenBank/DDBJ whole genome shotgun (WGS) entry which is preliminary data.</text>
</comment>
<keyword evidence="3" id="KW-1185">Reference proteome</keyword>
<sequence>MSTSPLLTNLSLLLLRLHRTKVCHLSTEIELKHYNTPVLVETSIVLLHGKLVNHIALYALKIRRVIKLAELTHPSSRKLLRAGVDSITIMWSYNVSLESTAPDTNYNTSKGKLCYAPVSQMGRNDRKTNDSLDFDMTCPVVIMRVPYQRENNSYTWLIPGNTTAATYFVRVYIDKANKHETAYGQSTNENKTTNLFQIDGVRDTLLIDINNSNVKRHFPPTPTLCCESGLPCCENSSSGKQEKEEGEMKMFQTILDTKE</sequence>
<dbReference type="InterPro" id="IPR016605">
    <property type="entry name" value="Transptr_NO3_Nar2"/>
</dbReference>
<evidence type="ECO:0000313" key="3">
    <source>
        <dbReference type="Proteomes" id="UP000245207"/>
    </source>
</evidence>
<dbReference type="Proteomes" id="UP000245207">
    <property type="component" value="Unassembled WGS sequence"/>
</dbReference>
<feature type="signal peptide" evidence="1">
    <location>
        <begin position="1"/>
        <end position="22"/>
    </location>
</feature>
<dbReference type="PANTHER" id="PTHR34806:SF11">
    <property type="entry name" value="HIGH-AFFINITY NITRATE TRANSPORTER"/>
    <property type="match status" value="1"/>
</dbReference>
<accession>A0A2U1QA31</accession>
<proteinExistence type="predicted"/>
<dbReference type="GO" id="GO:0015112">
    <property type="term" value="F:nitrate transmembrane transporter activity"/>
    <property type="evidence" value="ECO:0007669"/>
    <property type="project" value="TreeGrafter"/>
</dbReference>
<evidence type="ECO:0000313" key="2">
    <source>
        <dbReference type="EMBL" id="PWA94859.1"/>
    </source>
</evidence>
<gene>
    <name evidence="2" type="ORF">CTI12_AA055240</name>
</gene>
<dbReference type="GO" id="GO:0010167">
    <property type="term" value="P:response to nitrate"/>
    <property type="evidence" value="ECO:0007669"/>
    <property type="project" value="InterPro"/>
</dbReference>
<organism evidence="2 3">
    <name type="scientific">Artemisia annua</name>
    <name type="common">Sweet wormwood</name>
    <dbReference type="NCBI Taxonomy" id="35608"/>
    <lineage>
        <taxon>Eukaryota</taxon>
        <taxon>Viridiplantae</taxon>
        <taxon>Streptophyta</taxon>
        <taxon>Embryophyta</taxon>
        <taxon>Tracheophyta</taxon>
        <taxon>Spermatophyta</taxon>
        <taxon>Magnoliopsida</taxon>
        <taxon>eudicotyledons</taxon>
        <taxon>Gunneridae</taxon>
        <taxon>Pentapetalae</taxon>
        <taxon>asterids</taxon>
        <taxon>campanulids</taxon>
        <taxon>Asterales</taxon>
        <taxon>Asteraceae</taxon>
        <taxon>Asteroideae</taxon>
        <taxon>Anthemideae</taxon>
        <taxon>Artemisiinae</taxon>
        <taxon>Artemisia</taxon>
    </lineage>
</organism>
<dbReference type="PANTHER" id="PTHR34806">
    <property type="entry name" value="HIGH-AFFINITY NITRATE TRANSPORTER 3.2"/>
    <property type="match status" value="1"/>
</dbReference>
<dbReference type="STRING" id="35608.A0A2U1QA31"/>
<dbReference type="EMBL" id="PKPP01000281">
    <property type="protein sequence ID" value="PWA94859.1"/>
    <property type="molecule type" value="Genomic_DNA"/>
</dbReference>
<keyword evidence="1" id="KW-0732">Signal</keyword>
<dbReference type="Pfam" id="PF16974">
    <property type="entry name" value="NAR2"/>
    <property type="match status" value="1"/>
</dbReference>
<dbReference type="AlphaFoldDB" id="A0A2U1QA31"/>
<reference evidence="2 3" key="1">
    <citation type="journal article" date="2018" name="Mol. Plant">
        <title>The genome of Artemisia annua provides insight into the evolution of Asteraceae family and artemisinin biosynthesis.</title>
        <authorList>
            <person name="Shen Q."/>
            <person name="Zhang L."/>
            <person name="Liao Z."/>
            <person name="Wang S."/>
            <person name="Yan T."/>
            <person name="Shi P."/>
            <person name="Liu M."/>
            <person name="Fu X."/>
            <person name="Pan Q."/>
            <person name="Wang Y."/>
            <person name="Lv Z."/>
            <person name="Lu X."/>
            <person name="Zhang F."/>
            <person name="Jiang W."/>
            <person name="Ma Y."/>
            <person name="Chen M."/>
            <person name="Hao X."/>
            <person name="Li L."/>
            <person name="Tang Y."/>
            <person name="Lv G."/>
            <person name="Zhou Y."/>
            <person name="Sun X."/>
            <person name="Brodelius P.E."/>
            <person name="Rose J.K.C."/>
            <person name="Tang K."/>
        </authorList>
    </citation>
    <scope>NUCLEOTIDE SEQUENCE [LARGE SCALE GENOMIC DNA]</scope>
    <source>
        <strain evidence="3">cv. Huhao1</strain>
        <tissue evidence="2">Leaf</tissue>
    </source>
</reference>
<protein>
    <submittedName>
        <fullName evidence="2">High-affinity nitrate transporter</fullName>
    </submittedName>
</protein>
<feature type="chain" id="PRO_5015458355" evidence="1">
    <location>
        <begin position="23"/>
        <end position="259"/>
    </location>
</feature>
<dbReference type="GO" id="GO:0005886">
    <property type="term" value="C:plasma membrane"/>
    <property type="evidence" value="ECO:0007669"/>
    <property type="project" value="TreeGrafter"/>
</dbReference>
<dbReference type="OrthoDB" id="2015470at2759"/>